<dbReference type="Proteomes" id="UP001213015">
    <property type="component" value="Unassembled WGS sequence"/>
</dbReference>
<accession>A0AAP3GWN7</accession>
<sequence>MKANQILELSKNEKIDIYNYYDEGKGINVSTFNTIDAINDLASLKVKYSERDQDAYLDEEVEAIYEDFDYLNKAIDIDEDSKYSDVVKQTVDAIDYFKNFEDPVVVDYNKASFELDINSYFELTDFTSFEQLADGDSKLVSAIHRLQSDIEDAE</sequence>
<protein>
    <submittedName>
        <fullName evidence="1">Uncharacterized protein</fullName>
    </submittedName>
</protein>
<comment type="caution">
    <text evidence="1">The sequence shown here is derived from an EMBL/GenBank/DDBJ whole genome shotgun (WGS) entry which is preliminary data.</text>
</comment>
<evidence type="ECO:0000313" key="2">
    <source>
        <dbReference type="Proteomes" id="UP001213015"/>
    </source>
</evidence>
<reference evidence="1" key="1">
    <citation type="submission" date="2022-01" db="EMBL/GenBank/DDBJ databases">
        <title>VMRC isolate genome collection.</title>
        <authorList>
            <person name="France M."/>
            <person name="Rutt L."/>
            <person name="Humphrys M."/>
            <person name="Ravel J."/>
        </authorList>
    </citation>
    <scope>NUCLEOTIDE SEQUENCE</scope>
    <source>
        <strain evidence="1">C0127B5</strain>
    </source>
</reference>
<dbReference type="AlphaFoldDB" id="A0AAP3GWN7"/>
<dbReference type="EMBL" id="JAKHLF010000002">
    <property type="protein sequence ID" value="MCZ3844368.1"/>
    <property type="molecule type" value="Genomic_DNA"/>
</dbReference>
<proteinExistence type="predicted"/>
<dbReference type="RefSeq" id="WP_015995106.1">
    <property type="nucleotide sequence ID" value="NZ_JAKEYK010000018.1"/>
</dbReference>
<evidence type="ECO:0000313" key="1">
    <source>
        <dbReference type="EMBL" id="MCZ3844368.1"/>
    </source>
</evidence>
<name>A0AAP3GWN7_9LACO</name>
<gene>
    <name evidence="1" type="ORF">L2422_02350</name>
</gene>
<organism evidence="1 2">
    <name type="scientific">Lactobacillus mulieris</name>
    <dbReference type="NCBI Taxonomy" id="2508708"/>
    <lineage>
        <taxon>Bacteria</taxon>
        <taxon>Bacillati</taxon>
        <taxon>Bacillota</taxon>
        <taxon>Bacilli</taxon>
        <taxon>Lactobacillales</taxon>
        <taxon>Lactobacillaceae</taxon>
        <taxon>Lactobacillus</taxon>
    </lineage>
</organism>